<dbReference type="EMBL" id="JARBHB010000012">
    <property type="protein sequence ID" value="KAJ8871242.1"/>
    <property type="molecule type" value="Genomic_DNA"/>
</dbReference>
<dbReference type="Gene3D" id="3.30.420.10">
    <property type="entry name" value="Ribonuclease H-like superfamily/Ribonuclease H"/>
    <property type="match status" value="1"/>
</dbReference>
<dbReference type="Proteomes" id="UP001159363">
    <property type="component" value="Chromosome 11"/>
</dbReference>
<comment type="caution">
    <text evidence="1">The sequence shown here is derived from an EMBL/GenBank/DDBJ whole genome shotgun (WGS) entry which is preliminary data.</text>
</comment>
<keyword evidence="2" id="KW-1185">Reference proteome</keyword>
<gene>
    <name evidence="1" type="ORF">PR048_027548</name>
</gene>
<dbReference type="InterPro" id="IPR036397">
    <property type="entry name" value="RNaseH_sf"/>
</dbReference>
<proteinExistence type="predicted"/>
<name>A0ABQ9GGU2_9NEOP</name>
<protein>
    <submittedName>
        <fullName evidence="1">Uncharacterized protein</fullName>
    </submittedName>
</protein>
<organism evidence="1 2">
    <name type="scientific">Dryococelus australis</name>
    <dbReference type="NCBI Taxonomy" id="614101"/>
    <lineage>
        <taxon>Eukaryota</taxon>
        <taxon>Metazoa</taxon>
        <taxon>Ecdysozoa</taxon>
        <taxon>Arthropoda</taxon>
        <taxon>Hexapoda</taxon>
        <taxon>Insecta</taxon>
        <taxon>Pterygota</taxon>
        <taxon>Neoptera</taxon>
        <taxon>Polyneoptera</taxon>
        <taxon>Phasmatodea</taxon>
        <taxon>Verophasmatodea</taxon>
        <taxon>Anareolatae</taxon>
        <taxon>Phasmatidae</taxon>
        <taxon>Eurycanthinae</taxon>
        <taxon>Dryococelus</taxon>
    </lineage>
</organism>
<sequence length="725" mass="80980">MLPWSANSPDLSPIENMWSIVGTTTDPPRDNQRPRRMEFASRIKATLAEMPQTDIQNCLPLEASSCSSGYCRQWWGCTELIPPCSVRHIGPQEARNFLTSASEYFFPPAAPRLKRFHLRLSPAAAGAPWKKKGSFERVLDGGCVFASPLDTSAAARNERPPLVSVKHYTTSLRGCFWDAVNDGRTYPSPFYSRSDGPTTNMPRPVLRWPISGASCKIFGPPLLAGGGGFCNCHRETILQSRSCPGSMFEGVIRGRGVVVVRLLVSHQDEPGSISDGAAPGFSHVGRCRCSAGFLGDFPFRPPLRSGAAPYSPRFTLIGSRYLDVESRPNIFTHSLSHSYELLRQRNDKCLVRKRKQPSYPFRTPAPEIRVMLHSAFTLRSSDVVTPQKNFSFSFSTWPRPCNLRYRIHVEISIRGRTNRKSPRHICSNPTRWRRLRHSRPPSCITTAGTGKIAESRVNKQEPPFSQKGRGFTSMQQLIEKRRWLRKLNPLLDESGELCSVDPLRKRCEPVKEAMKSGDEPASLLQTLPGGGRGRSNLPRPRAPLSPPPAHSLFFWDTCTPPRLYRSFDLRNARPGIVRRPSVLPVGGLTWLTSNTDRRGHSDSFIMVRLHLVHDAVGWRLDACRRTARPPSLGVLLAQCHDDKHPVRSVSSRNICHTRPAWPAVNLLAFHQGKPGSIPGRATPGHSHAGIVLDDAACRRVFSGISRFPRLFIPTLLHTHLNHPLL</sequence>
<reference evidence="1 2" key="1">
    <citation type="submission" date="2023-02" db="EMBL/GenBank/DDBJ databases">
        <title>LHISI_Scaffold_Assembly.</title>
        <authorList>
            <person name="Stuart O.P."/>
            <person name="Cleave R."/>
            <person name="Magrath M.J.L."/>
            <person name="Mikheyev A.S."/>
        </authorList>
    </citation>
    <scope>NUCLEOTIDE SEQUENCE [LARGE SCALE GENOMIC DNA]</scope>
    <source>
        <strain evidence="1">Daus_M_001</strain>
        <tissue evidence="1">Leg muscle</tissue>
    </source>
</reference>
<accession>A0ABQ9GGU2</accession>
<evidence type="ECO:0000313" key="2">
    <source>
        <dbReference type="Proteomes" id="UP001159363"/>
    </source>
</evidence>
<evidence type="ECO:0000313" key="1">
    <source>
        <dbReference type="EMBL" id="KAJ8871242.1"/>
    </source>
</evidence>